<comment type="caution">
    <text evidence="2">The sequence shown here is derived from an EMBL/GenBank/DDBJ whole genome shotgun (WGS) entry which is preliminary data.</text>
</comment>
<reference evidence="2 3" key="1">
    <citation type="journal article" date="2023" name="IMA Fungus">
        <title>Comparative genomic study of the Penicillium genus elucidates a diverse pangenome and 15 lateral gene transfer events.</title>
        <authorList>
            <person name="Petersen C."/>
            <person name="Sorensen T."/>
            <person name="Nielsen M.R."/>
            <person name="Sondergaard T.E."/>
            <person name="Sorensen J.L."/>
            <person name="Fitzpatrick D.A."/>
            <person name="Frisvad J.C."/>
            <person name="Nielsen K.L."/>
        </authorList>
    </citation>
    <scope>NUCLEOTIDE SEQUENCE [LARGE SCALE GENOMIC DNA]</scope>
    <source>
        <strain evidence="2 3">IBT 29057</strain>
    </source>
</reference>
<dbReference type="Proteomes" id="UP001216150">
    <property type="component" value="Unassembled WGS sequence"/>
</dbReference>
<keyword evidence="1" id="KW-0732">Signal</keyword>
<organism evidence="2 3">
    <name type="scientific">Penicillium hetheringtonii</name>
    <dbReference type="NCBI Taxonomy" id="911720"/>
    <lineage>
        <taxon>Eukaryota</taxon>
        <taxon>Fungi</taxon>
        <taxon>Dikarya</taxon>
        <taxon>Ascomycota</taxon>
        <taxon>Pezizomycotina</taxon>
        <taxon>Eurotiomycetes</taxon>
        <taxon>Eurotiomycetidae</taxon>
        <taxon>Eurotiales</taxon>
        <taxon>Aspergillaceae</taxon>
        <taxon>Penicillium</taxon>
    </lineage>
</organism>
<dbReference type="AlphaFoldDB" id="A0AAD6DHE8"/>
<gene>
    <name evidence="2" type="ORF">N7450_007297</name>
</gene>
<name>A0AAD6DHE8_9EURO</name>
<keyword evidence="3" id="KW-1185">Reference proteome</keyword>
<evidence type="ECO:0000256" key="1">
    <source>
        <dbReference type="SAM" id="SignalP"/>
    </source>
</evidence>
<sequence>MRLQLATTLLLPVLSATPALAGQEVLAVWSGSTFSTVGDSGEHVFDAGFSLIGKNGEAIYNEANPDGYKACIFAGQEFQLEGGCLGGHGTHSGARQIRLVYRSNAR</sequence>
<accession>A0AAD6DHE8</accession>
<proteinExistence type="predicted"/>
<protein>
    <submittedName>
        <fullName evidence="2">Uncharacterized protein</fullName>
    </submittedName>
</protein>
<evidence type="ECO:0000313" key="2">
    <source>
        <dbReference type="EMBL" id="KAJ5580996.1"/>
    </source>
</evidence>
<dbReference type="EMBL" id="JAQJAC010000006">
    <property type="protein sequence ID" value="KAJ5580996.1"/>
    <property type="molecule type" value="Genomic_DNA"/>
</dbReference>
<evidence type="ECO:0000313" key="3">
    <source>
        <dbReference type="Proteomes" id="UP001216150"/>
    </source>
</evidence>
<feature type="chain" id="PRO_5042152381" evidence="1">
    <location>
        <begin position="22"/>
        <end position="106"/>
    </location>
</feature>
<feature type="signal peptide" evidence="1">
    <location>
        <begin position="1"/>
        <end position="21"/>
    </location>
</feature>